<organism evidence="1 2">
    <name type="scientific">Pseudolycoriella hygida</name>
    <dbReference type="NCBI Taxonomy" id="35572"/>
    <lineage>
        <taxon>Eukaryota</taxon>
        <taxon>Metazoa</taxon>
        <taxon>Ecdysozoa</taxon>
        <taxon>Arthropoda</taxon>
        <taxon>Hexapoda</taxon>
        <taxon>Insecta</taxon>
        <taxon>Pterygota</taxon>
        <taxon>Neoptera</taxon>
        <taxon>Endopterygota</taxon>
        <taxon>Diptera</taxon>
        <taxon>Nematocera</taxon>
        <taxon>Sciaroidea</taxon>
        <taxon>Sciaridae</taxon>
        <taxon>Pseudolycoriella</taxon>
    </lineage>
</organism>
<keyword evidence="2" id="KW-1185">Reference proteome</keyword>
<evidence type="ECO:0000313" key="1">
    <source>
        <dbReference type="EMBL" id="KAJ6641430.1"/>
    </source>
</evidence>
<comment type="caution">
    <text evidence="1">The sequence shown here is derived from an EMBL/GenBank/DDBJ whole genome shotgun (WGS) entry which is preliminary data.</text>
</comment>
<dbReference type="EMBL" id="WJQU01000002">
    <property type="protein sequence ID" value="KAJ6641430.1"/>
    <property type="molecule type" value="Genomic_DNA"/>
</dbReference>
<sequence>MLLMLFDPKWPDWKRSA</sequence>
<dbReference type="AlphaFoldDB" id="A0A9Q0S2V8"/>
<reference evidence="1" key="1">
    <citation type="submission" date="2022-07" db="EMBL/GenBank/DDBJ databases">
        <authorList>
            <person name="Trinca V."/>
            <person name="Uliana J.V.C."/>
            <person name="Torres T.T."/>
            <person name="Ward R.J."/>
            <person name="Monesi N."/>
        </authorList>
    </citation>
    <scope>NUCLEOTIDE SEQUENCE</scope>
    <source>
        <strain evidence="1">HSMRA1968</strain>
        <tissue evidence="1">Whole embryos</tissue>
    </source>
</reference>
<feature type="non-terminal residue" evidence="1">
    <location>
        <position position="17"/>
    </location>
</feature>
<protein>
    <submittedName>
        <fullName evidence="1">Uncharacterized protein</fullName>
    </submittedName>
</protein>
<gene>
    <name evidence="1" type="ORF">Bhyg_06369</name>
</gene>
<proteinExistence type="predicted"/>
<name>A0A9Q0S2V8_9DIPT</name>
<evidence type="ECO:0000313" key="2">
    <source>
        <dbReference type="Proteomes" id="UP001151699"/>
    </source>
</evidence>
<accession>A0A9Q0S2V8</accession>
<dbReference type="Proteomes" id="UP001151699">
    <property type="component" value="Chromosome B"/>
</dbReference>